<reference evidence="2 3" key="1">
    <citation type="journal article" date="2013" name="Nat. Genet.">
        <title>The high-quality draft genome of peach (Prunus persica) identifies unique patterns of genetic diversity, domestication and genome evolution.</title>
        <authorList>
            <consortium name="International Peach Genome Initiative"/>
            <person name="Verde I."/>
            <person name="Abbott A.G."/>
            <person name="Scalabrin S."/>
            <person name="Jung S."/>
            <person name="Shu S."/>
            <person name="Marroni F."/>
            <person name="Zhebentyayeva T."/>
            <person name="Dettori M.T."/>
            <person name="Grimwood J."/>
            <person name="Cattonaro F."/>
            <person name="Zuccolo A."/>
            <person name="Rossini L."/>
            <person name="Jenkins J."/>
            <person name="Vendramin E."/>
            <person name="Meisel L.A."/>
            <person name="Decroocq V."/>
            <person name="Sosinski B."/>
            <person name="Prochnik S."/>
            <person name="Mitros T."/>
            <person name="Policriti A."/>
            <person name="Cipriani G."/>
            <person name="Dondini L."/>
            <person name="Ficklin S."/>
            <person name="Goodstein D.M."/>
            <person name="Xuan P."/>
            <person name="Del Fabbro C."/>
            <person name="Aramini V."/>
            <person name="Copetti D."/>
            <person name="Gonzalez S."/>
            <person name="Horner D.S."/>
            <person name="Falchi R."/>
            <person name="Lucas S."/>
            <person name="Mica E."/>
            <person name="Maldonado J."/>
            <person name="Lazzari B."/>
            <person name="Bielenberg D."/>
            <person name="Pirona R."/>
            <person name="Miculan M."/>
            <person name="Barakat A."/>
            <person name="Testolin R."/>
            <person name="Stella A."/>
            <person name="Tartarini S."/>
            <person name="Tonutti P."/>
            <person name="Arus P."/>
            <person name="Orellana A."/>
            <person name="Wells C."/>
            <person name="Main D."/>
            <person name="Vizzotto G."/>
            <person name="Silva H."/>
            <person name="Salamini F."/>
            <person name="Schmutz J."/>
            <person name="Morgante M."/>
            <person name="Rokhsar D.S."/>
        </authorList>
    </citation>
    <scope>NUCLEOTIDE SEQUENCE [LARGE SCALE GENOMIC DNA]</scope>
    <source>
        <strain evidence="3">cv. Nemared</strain>
    </source>
</reference>
<name>A0A251NB83_PRUPE</name>
<sequence length="50" mass="5668">MEPPPAQAIETSSNNFQAGEDEQDKVINECCSCFYDCTETCFDYLFCNLC</sequence>
<dbReference type="Proteomes" id="UP000006882">
    <property type="component" value="Chromosome G7"/>
</dbReference>
<dbReference type="EMBL" id="CM007657">
    <property type="protein sequence ID" value="ONH96566.1"/>
    <property type="molecule type" value="Genomic_DNA"/>
</dbReference>
<evidence type="ECO:0000313" key="2">
    <source>
        <dbReference type="EMBL" id="ONH96566.1"/>
    </source>
</evidence>
<dbReference type="Gramene" id="ONH96566">
    <property type="protein sequence ID" value="ONH96566"/>
    <property type="gene ID" value="PRUPE_7G137600"/>
</dbReference>
<dbReference type="AlphaFoldDB" id="A0A251NB83"/>
<gene>
    <name evidence="2" type="ORF">PRUPE_7G137600</name>
</gene>
<keyword evidence="3" id="KW-1185">Reference proteome</keyword>
<feature type="region of interest" description="Disordered" evidence="1">
    <location>
        <begin position="1"/>
        <end position="20"/>
    </location>
</feature>
<proteinExistence type="predicted"/>
<organism evidence="2 3">
    <name type="scientific">Prunus persica</name>
    <name type="common">Peach</name>
    <name type="synonym">Amygdalus persica</name>
    <dbReference type="NCBI Taxonomy" id="3760"/>
    <lineage>
        <taxon>Eukaryota</taxon>
        <taxon>Viridiplantae</taxon>
        <taxon>Streptophyta</taxon>
        <taxon>Embryophyta</taxon>
        <taxon>Tracheophyta</taxon>
        <taxon>Spermatophyta</taxon>
        <taxon>Magnoliopsida</taxon>
        <taxon>eudicotyledons</taxon>
        <taxon>Gunneridae</taxon>
        <taxon>Pentapetalae</taxon>
        <taxon>rosids</taxon>
        <taxon>fabids</taxon>
        <taxon>Rosales</taxon>
        <taxon>Rosaceae</taxon>
        <taxon>Amygdaloideae</taxon>
        <taxon>Amygdaleae</taxon>
        <taxon>Prunus</taxon>
    </lineage>
</organism>
<evidence type="ECO:0000313" key="3">
    <source>
        <dbReference type="Proteomes" id="UP000006882"/>
    </source>
</evidence>
<protein>
    <submittedName>
        <fullName evidence="2">Uncharacterized protein</fullName>
    </submittedName>
</protein>
<evidence type="ECO:0000256" key="1">
    <source>
        <dbReference type="SAM" id="MobiDB-lite"/>
    </source>
</evidence>
<accession>A0A251NB83</accession>